<dbReference type="GO" id="GO:0008803">
    <property type="term" value="F:bis(5'-nucleosyl)-tetraphosphatase (symmetrical) activity"/>
    <property type="evidence" value="ECO:0007669"/>
    <property type="project" value="TreeGrafter"/>
</dbReference>
<name>A0A1U9LJ78_9PROT</name>
<organism evidence="2 3">
    <name type="scientific">Acetobacter persici</name>
    <dbReference type="NCBI Taxonomy" id="1076596"/>
    <lineage>
        <taxon>Bacteria</taxon>
        <taxon>Pseudomonadati</taxon>
        <taxon>Pseudomonadota</taxon>
        <taxon>Alphaproteobacteria</taxon>
        <taxon>Acetobacterales</taxon>
        <taxon>Acetobacteraceae</taxon>
        <taxon>Acetobacter</taxon>
    </lineage>
</organism>
<dbReference type="GO" id="GO:0016791">
    <property type="term" value="F:phosphatase activity"/>
    <property type="evidence" value="ECO:0007669"/>
    <property type="project" value="TreeGrafter"/>
</dbReference>
<evidence type="ECO:0000259" key="1">
    <source>
        <dbReference type="Pfam" id="PF00149"/>
    </source>
</evidence>
<reference evidence="2 3" key="1">
    <citation type="submission" date="2016-03" db="EMBL/GenBank/DDBJ databases">
        <title>Acetic acid bacteria sequencing.</title>
        <authorList>
            <person name="Brandt J."/>
            <person name="Jakob F."/>
            <person name="Vogel R.F."/>
        </authorList>
    </citation>
    <scope>NUCLEOTIDE SEQUENCE [LARGE SCALE GENOMIC DNA]</scope>
    <source>
        <strain evidence="2 3">TMW2.1084</strain>
        <plasmid evidence="3">pac1084_1</plasmid>
    </source>
</reference>
<evidence type="ECO:0000313" key="2">
    <source>
        <dbReference type="EMBL" id="AQT06513.1"/>
    </source>
</evidence>
<dbReference type="GO" id="GO:0005737">
    <property type="term" value="C:cytoplasm"/>
    <property type="evidence" value="ECO:0007669"/>
    <property type="project" value="TreeGrafter"/>
</dbReference>
<dbReference type="Proteomes" id="UP000189055">
    <property type="component" value="Plasmid pAC1084_1"/>
</dbReference>
<gene>
    <name evidence="2" type="ORF">A0U91_16020</name>
</gene>
<dbReference type="AlphaFoldDB" id="A0A1U9LJ78"/>
<dbReference type="PANTHER" id="PTHR42850:SF4">
    <property type="entry name" value="ZINC-DEPENDENT ENDOPOLYPHOSPHATASE"/>
    <property type="match status" value="1"/>
</dbReference>
<geneLocation type="plasmid" evidence="3">
    <name>pac1084_1</name>
</geneLocation>
<dbReference type="InterPro" id="IPR004843">
    <property type="entry name" value="Calcineurin-like_PHP"/>
</dbReference>
<dbReference type="EMBL" id="CP014688">
    <property type="protein sequence ID" value="AQT06513.1"/>
    <property type="molecule type" value="Genomic_DNA"/>
</dbReference>
<keyword evidence="2" id="KW-0614">Plasmid</keyword>
<dbReference type="KEGG" id="aper:A0U91_16020"/>
<proteinExistence type="predicted"/>
<dbReference type="Gene3D" id="3.60.21.10">
    <property type="match status" value="1"/>
</dbReference>
<dbReference type="InterPro" id="IPR050126">
    <property type="entry name" value="Ap4A_hydrolase"/>
</dbReference>
<dbReference type="Pfam" id="PF00149">
    <property type="entry name" value="Metallophos"/>
    <property type="match status" value="1"/>
</dbReference>
<feature type="domain" description="Calcineurin-like phosphoesterase" evidence="1">
    <location>
        <begin position="32"/>
        <end position="262"/>
    </location>
</feature>
<dbReference type="InterPro" id="IPR029052">
    <property type="entry name" value="Metallo-depent_PP-like"/>
</dbReference>
<dbReference type="PANTHER" id="PTHR42850">
    <property type="entry name" value="METALLOPHOSPHOESTERASE"/>
    <property type="match status" value="1"/>
</dbReference>
<dbReference type="SUPFAM" id="SSF56300">
    <property type="entry name" value="Metallo-dependent phosphatases"/>
    <property type="match status" value="1"/>
</dbReference>
<sequence length="299" mass="33058">MISDLKEAGTSQTEILFAQEQAFTKNTGTDGTLVFIGDCHGQAGPLACLLDAVLKRDPLAKAVFTGDLIDRGPQSPECLRLAISASVLTGGTFLPGNHEQMMLASMWSSKELMGMSASRREYIKALAASFVMNGGSWAYSLPDNQDFFNPTTWLDDILPKSVMDIIHKTHRNVRDWLLSLPICARFADILAVHGGIPEEIDSIEDMESFRLFDGNDEGPLWVRDGFLERTRAFPSEVFVIHGHTPDTRHLDYIRSDNIYRPQEHRLCIDALSFGRGTRTLAAAILKPGSLQMAYALATP</sequence>
<protein>
    <recommendedName>
        <fullName evidence="1">Calcineurin-like phosphoesterase domain-containing protein</fullName>
    </recommendedName>
</protein>
<dbReference type="GO" id="GO:0110154">
    <property type="term" value="P:RNA decapping"/>
    <property type="evidence" value="ECO:0007669"/>
    <property type="project" value="TreeGrafter"/>
</dbReference>
<accession>A0A1U9LJ78</accession>
<evidence type="ECO:0000313" key="3">
    <source>
        <dbReference type="Proteomes" id="UP000189055"/>
    </source>
</evidence>
<dbReference type="CDD" id="cd00144">
    <property type="entry name" value="MPP_PPP_family"/>
    <property type="match status" value="1"/>
</dbReference>